<dbReference type="AlphaFoldDB" id="A0AAD4QUQ0"/>
<organism evidence="2 3">
    <name type="scientific">Ditylenchus destructor</name>
    <dbReference type="NCBI Taxonomy" id="166010"/>
    <lineage>
        <taxon>Eukaryota</taxon>
        <taxon>Metazoa</taxon>
        <taxon>Ecdysozoa</taxon>
        <taxon>Nematoda</taxon>
        <taxon>Chromadorea</taxon>
        <taxon>Rhabditida</taxon>
        <taxon>Tylenchina</taxon>
        <taxon>Tylenchomorpha</taxon>
        <taxon>Sphaerularioidea</taxon>
        <taxon>Anguinidae</taxon>
        <taxon>Anguininae</taxon>
        <taxon>Ditylenchus</taxon>
    </lineage>
</organism>
<proteinExistence type="predicted"/>
<sequence>MVVAIKLSIIIGLIILLELNKQTHGNETGTKTGKTAPNELLKKKMKARVQKAQATTAGMIKNLCFFSVFITIFRRGLRNAETWTGPAKCSKTRYTFTINSKVIGGSATSYGKIDTLPETIASGLNKETPVSKLQTAIRDAGLWPPEAEAMFINGGRATVHKLKSFGKEGTEELVITFVKDPKVNYVFRGKTGSTLINPRKKTVKTGSKSPEKKGADNGHVFYISSGVVGTRGLKEEEKEFPLGPDNKVSDLISEIKKAKLWPANAKEIYINEKWASDAQKLGTFTGKRYNSKIEFAAEVKSNRANYIFLVKKGDDFEIIKDSSINAVQPKITIEAFKRLLKATHIWPKQKGLIMRIGGRLVDDSKVLRLYQVNGLVKITFSGTFYFGIKGSDCIYIEYQHEVKVRGSNDFVEASEYVNYYLDNGKITEVLTTLHSPQDVSNTLIKLPEEQQKNESAWMSPTIKKLVKGH</sequence>
<reference evidence="2" key="1">
    <citation type="submission" date="2022-01" db="EMBL/GenBank/DDBJ databases">
        <title>Genome Sequence Resource for Two Populations of Ditylenchus destructor, the Migratory Endoparasitic Phytonematode.</title>
        <authorList>
            <person name="Zhang H."/>
            <person name="Lin R."/>
            <person name="Xie B."/>
        </authorList>
    </citation>
    <scope>NUCLEOTIDE SEQUENCE</scope>
    <source>
        <strain evidence="2">BazhouSP</strain>
    </source>
</reference>
<keyword evidence="3" id="KW-1185">Reference proteome</keyword>
<dbReference type="Proteomes" id="UP001201812">
    <property type="component" value="Unassembled WGS sequence"/>
</dbReference>
<evidence type="ECO:0000313" key="2">
    <source>
        <dbReference type="EMBL" id="KAI1697152.1"/>
    </source>
</evidence>
<keyword evidence="1" id="KW-0732">Signal</keyword>
<gene>
    <name evidence="2" type="ORF">DdX_18659</name>
</gene>
<evidence type="ECO:0000313" key="3">
    <source>
        <dbReference type="Proteomes" id="UP001201812"/>
    </source>
</evidence>
<dbReference type="EMBL" id="JAKKPZ010000284">
    <property type="protein sequence ID" value="KAI1697152.1"/>
    <property type="molecule type" value="Genomic_DNA"/>
</dbReference>
<feature type="chain" id="PRO_5041940555" evidence="1">
    <location>
        <begin position="26"/>
        <end position="469"/>
    </location>
</feature>
<comment type="caution">
    <text evidence="2">The sequence shown here is derived from an EMBL/GenBank/DDBJ whole genome shotgun (WGS) entry which is preliminary data.</text>
</comment>
<accession>A0AAD4QUQ0</accession>
<evidence type="ECO:0000256" key="1">
    <source>
        <dbReference type="SAM" id="SignalP"/>
    </source>
</evidence>
<protein>
    <submittedName>
        <fullName evidence="2">Uncharacterized protein</fullName>
    </submittedName>
</protein>
<feature type="signal peptide" evidence="1">
    <location>
        <begin position="1"/>
        <end position="25"/>
    </location>
</feature>
<name>A0AAD4QUQ0_9BILA</name>